<dbReference type="PANTHER" id="PTHR28153">
    <property type="entry name" value="PROTEIN, PUTATIVE-RELATED"/>
    <property type="match status" value="1"/>
</dbReference>
<proteinExistence type="predicted"/>
<comment type="caution">
    <text evidence="1">The sequence shown here is derived from an EMBL/GenBank/DDBJ whole genome shotgun (WGS) entry which is preliminary data.</text>
</comment>
<evidence type="ECO:0000313" key="1">
    <source>
        <dbReference type="EMBL" id="KAL0481065.1"/>
    </source>
</evidence>
<protein>
    <recommendedName>
        <fullName evidence="3">UDENN domain-containing protein</fullName>
    </recommendedName>
</protein>
<evidence type="ECO:0000313" key="2">
    <source>
        <dbReference type="Proteomes" id="UP001431209"/>
    </source>
</evidence>
<keyword evidence="2" id="KW-1185">Reference proteome</keyword>
<dbReference type="GO" id="GO:0005811">
    <property type="term" value="C:lipid droplet"/>
    <property type="evidence" value="ECO:0007669"/>
    <property type="project" value="TreeGrafter"/>
</dbReference>
<reference evidence="1 2" key="1">
    <citation type="submission" date="2024-03" db="EMBL/GenBank/DDBJ databases">
        <title>The Acrasis kona genome and developmental transcriptomes reveal deep origins of eukaryotic multicellular pathways.</title>
        <authorList>
            <person name="Sheikh S."/>
            <person name="Fu C.-J."/>
            <person name="Brown M.W."/>
            <person name="Baldauf S.L."/>
        </authorList>
    </citation>
    <scope>NUCLEOTIDE SEQUENCE [LARGE SCALE GENOMIC DNA]</scope>
    <source>
        <strain evidence="1 2">ATCC MYA-3509</strain>
    </source>
</reference>
<dbReference type="InterPro" id="IPR018626">
    <property type="entry name" value="LCHN/Anr2"/>
</dbReference>
<dbReference type="InterPro" id="IPR053056">
    <property type="entry name" value="Lipid_Metab_Assoc_Protein"/>
</dbReference>
<dbReference type="PANTHER" id="PTHR28153:SF1">
    <property type="entry name" value="DUF4484 DOMAIN-CONTAINING PROTEIN"/>
    <property type="match status" value="1"/>
</dbReference>
<name>A0AAW2YWC3_9EUKA</name>
<evidence type="ECO:0008006" key="3">
    <source>
        <dbReference type="Google" id="ProtNLM"/>
    </source>
</evidence>
<gene>
    <name evidence="1" type="ORF">AKO1_012839</name>
</gene>
<dbReference type="AlphaFoldDB" id="A0AAW2YWC3"/>
<organism evidence="1 2">
    <name type="scientific">Acrasis kona</name>
    <dbReference type="NCBI Taxonomy" id="1008807"/>
    <lineage>
        <taxon>Eukaryota</taxon>
        <taxon>Discoba</taxon>
        <taxon>Heterolobosea</taxon>
        <taxon>Tetramitia</taxon>
        <taxon>Eutetramitia</taxon>
        <taxon>Acrasidae</taxon>
        <taxon>Acrasis</taxon>
    </lineage>
</organism>
<sequence length="414" mass="47198">MEPLTIDVDLSQVSPRINTRDGVDLSIECMFVTKFDTKRGNLLEYSKFRTVEAEKELDLEGIEFRTLPSGIHKLDTDYVHNTLFGIACFHKLITAETIERGARMRSVGVLVKDYRAMVTHFTFCEKQAQSLNENGAELTDTTTLERYMDRQNGDVQKSHAHRLLSDMFVNDVSRSVSSLSSLFHFYGASLLTIWKILLLRKRILFFSDVPIGVVCARVHACGHLLELPLSLTPVEERHGELGRLFQQTPTRYYYISVNDLTLFEKQEYQNDFFIACTADKILTEKTNIYDVLCDRRELIVSPDTSTSPGLRQALQITPSDIRRTNALNKICSEGERGNMLMEMAIHDYFAEMNEAVLNLLKRHTCSKMEIEDFTKDGLFDAHDGFFLQKLSDVLEANVDVELPSAIKSKCCSIC</sequence>
<accession>A0AAW2YWC3</accession>
<dbReference type="EMBL" id="JAOPGA020000730">
    <property type="protein sequence ID" value="KAL0481065.1"/>
    <property type="molecule type" value="Genomic_DNA"/>
</dbReference>
<dbReference type="Proteomes" id="UP001431209">
    <property type="component" value="Unassembled WGS sequence"/>
</dbReference>
<dbReference type="Pfam" id="PF09804">
    <property type="entry name" value="DENND11"/>
    <property type="match status" value="1"/>
</dbReference>